<evidence type="ECO:0000259" key="5">
    <source>
        <dbReference type="PROSITE" id="PS50931"/>
    </source>
</evidence>
<dbReference type="Pfam" id="PF03466">
    <property type="entry name" value="LysR_substrate"/>
    <property type="match status" value="1"/>
</dbReference>
<dbReference type="Proteomes" id="UP001211894">
    <property type="component" value="Unassembled WGS sequence"/>
</dbReference>
<dbReference type="PANTHER" id="PTHR30419:SF8">
    <property type="entry name" value="NITROGEN ASSIMILATION TRANSCRIPTIONAL ACTIVATOR-RELATED"/>
    <property type="match status" value="1"/>
</dbReference>
<protein>
    <submittedName>
        <fullName evidence="6">LysR family transcriptional regulator</fullName>
    </submittedName>
</protein>
<dbReference type="InterPro" id="IPR036388">
    <property type="entry name" value="WH-like_DNA-bd_sf"/>
</dbReference>
<comment type="caution">
    <text evidence="6">The sequence shown here is derived from an EMBL/GenBank/DDBJ whole genome shotgun (WGS) entry which is preliminary data.</text>
</comment>
<keyword evidence="7" id="KW-1185">Reference proteome</keyword>
<comment type="similarity">
    <text evidence="1">Belongs to the LysR transcriptional regulatory family.</text>
</comment>
<proteinExistence type="inferred from homology"/>
<organism evidence="6 7">
    <name type="scientific">Bacillus changyiensis</name>
    <dbReference type="NCBI Taxonomy" id="3004103"/>
    <lineage>
        <taxon>Bacteria</taxon>
        <taxon>Bacillati</taxon>
        <taxon>Bacillota</taxon>
        <taxon>Bacilli</taxon>
        <taxon>Bacillales</taxon>
        <taxon>Bacillaceae</taxon>
        <taxon>Bacillus</taxon>
    </lineage>
</organism>
<dbReference type="Gene3D" id="3.40.190.290">
    <property type="match status" value="1"/>
</dbReference>
<dbReference type="SUPFAM" id="SSF53850">
    <property type="entry name" value="Periplasmic binding protein-like II"/>
    <property type="match status" value="1"/>
</dbReference>
<dbReference type="PRINTS" id="PR00039">
    <property type="entry name" value="HTHLYSR"/>
</dbReference>
<evidence type="ECO:0000313" key="6">
    <source>
        <dbReference type="EMBL" id="MDA7027634.1"/>
    </source>
</evidence>
<dbReference type="PROSITE" id="PS50931">
    <property type="entry name" value="HTH_LYSR"/>
    <property type="match status" value="1"/>
</dbReference>
<name>A0ABT4X5R0_9BACI</name>
<gene>
    <name evidence="6" type="ORF">PJ311_13675</name>
</gene>
<reference evidence="6 7" key="1">
    <citation type="submission" date="2023-01" db="EMBL/GenBank/DDBJ databases">
        <title>Bacillus changyiensis sp. nov., isolated from a coastal deposit.</title>
        <authorList>
            <person name="Xiao G."/>
            <person name="Lai Q."/>
            <person name="Hu Z."/>
            <person name="Shao Z."/>
        </authorList>
    </citation>
    <scope>NUCLEOTIDE SEQUENCE [LARGE SCALE GENOMIC DNA]</scope>
    <source>
        <strain evidence="6 7">CLL-7-23</strain>
    </source>
</reference>
<dbReference type="EMBL" id="JAQKAB010000009">
    <property type="protein sequence ID" value="MDA7027634.1"/>
    <property type="molecule type" value="Genomic_DNA"/>
</dbReference>
<feature type="domain" description="HTH lysR-type" evidence="5">
    <location>
        <begin position="1"/>
        <end position="58"/>
    </location>
</feature>
<dbReference type="Gene3D" id="1.10.10.10">
    <property type="entry name" value="Winged helix-like DNA-binding domain superfamily/Winged helix DNA-binding domain"/>
    <property type="match status" value="1"/>
</dbReference>
<evidence type="ECO:0000256" key="4">
    <source>
        <dbReference type="ARBA" id="ARBA00023163"/>
    </source>
</evidence>
<evidence type="ECO:0000313" key="7">
    <source>
        <dbReference type="Proteomes" id="UP001211894"/>
    </source>
</evidence>
<dbReference type="PANTHER" id="PTHR30419">
    <property type="entry name" value="HTH-TYPE TRANSCRIPTIONAL REGULATOR YBHD"/>
    <property type="match status" value="1"/>
</dbReference>
<evidence type="ECO:0000256" key="1">
    <source>
        <dbReference type="ARBA" id="ARBA00009437"/>
    </source>
</evidence>
<sequence>MELRVLRYFMTVARVESITHAADILHITQPTLSRQLADLEEELGSQLFIRGKRKISLTDAGLLLLERAEEILTIADKTENEFKDQKNLIGGKISIGSVEALTSQVLSKLLKSFSEEYPQVSYHIFSGTGDDLKEKIDKGLLEIGILLEPINIEKYDFIRLPEKERWGILTKSSSSLAQKEYITPKDLIGVPLFISSRTVVQNEIASWFADEYSQLHFIGTYNLMSNIVNLVENDMGAAICIEGALKMEDSSHLCFRPFYPELHFGCVIAWKKHKIFSQTTTRFIQFIKHAL</sequence>
<evidence type="ECO:0000256" key="3">
    <source>
        <dbReference type="ARBA" id="ARBA00023125"/>
    </source>
</evidence>
<keyword evidence="4" id="KW-0804">Transcription</keyword>
<dbReference type="InterPro" id="IPR005119">
    <property type="entry name" value="LysR_subst-bd"/>
</dbReference>
<dbReference type="InterPro" id="IPR050950">
    <property type="entry name" value="HTH-type_LysR_regulators"/>
</dbReference>
<accession>A0ABT4X5R0</accession>
<keyword evidence="3" id="KW-0238">DNA-binding</keyword>
<dbReference type="Pfam" id="PF00126">
    <property type="entry name" value="HTH_1"/>
    <property type="match status" value="1"/>
</dbReference>
<dbReference type="InterPro" id="IPR000847">
    <property type="entry name" value="LysR_HTH_N"/>
</dbReference>
<dbReference type="SUPFAM" id="SSF46785">
    <property type="entry name" value="Winged helix' DNA-binding domain"/>
    <property type="match status" value="1"/>
</dbReference>
<dbReference type="CDD" id="cd05466">
    <property type="entry name" value="PBP2_LTTR_substrate"/>
    <property type="match status" value="1"/>
</dbReference>
<keyword evidence="2" id="KW-0805">Transcription regulation</keyword>
<dbReference type="RefSeq" id="WP_271341466.1">
    <property type="nucleotide sequence ID" value="NZ_JAQKAB010000009.1"/>
</dbReference>
<dbReference type="InterPro" id="IPR036390">
    <property type="entry name" value="WH_DNA-bd_sf"/>
</dbReference>
<evidence type="ECO:0000256" key="2">
    <source>
        <dbReference type="ARBA" id="ARBA00023015"/>
    </source>
</evidence>